<name>A0A8J6DNT4_GALPY</name>
<reference evidence="1" key="1">
    <citation type="journal article" date="2021" name="Evol. Appl.">
        <title>The genome of the Pyrenean desman and the effects of bottlenecks and inbreeding on the genomic landscape of an endangered species.</title>
        <authorList>
            <person name="Escoda L."/>
            <person name="Castresana J."/>
        </authorList>
    </citation>
    <scope>NUCLEOTIDE SEQUENCE</scope>
    <source>
        <strain evidence="1">IBE-C5619</strain>
    </source>
</reference>
<dbReference type="EMBL" id="JAGFMF010011718">
    <property type="protein sequence ID" value="KAG8515109.1"/>
    <property type="molecule type" value="Genomic_DNA"/>
</dbReference>
<evidence type="ECO:0000313" key="1">
    <source>
        <dbReference type="EMBL" id="KAG8515109.1"/>
    </source>
</evidence>
<organism evidence="1 2">
    <name type="scientific">Galemys pyrenaicus</name>
    <name type="common">Iberian desman</name>
    <name type="synonym">Pyrenean desman</name>
    <dbReference type="NCBI Taxonomy" id="202257"/>
    <lineage>
        <taxon>Eukaryota</taxon>
        <taxon>Metazoa</taxon>
        <taxon>Chordata</taxon>
        <taxon>Craniata</taxon>
        <taxon>Vertebrata</taxon>
        <taxon>Euteleostomi</taxon>
        <taxon>Mammalia</taxon>
        <taxon>Eutheria</taxon>
        <taxon>Laurasiatheria</taxon>
        <taxon>Eulipotyphla</taxon>
        <taxon>Talpidae</taxon>
        <taxon>Galemys</taxon>
    </lineage>
</organism>
<dbReference type="OrthoDB" id="5560686at2759"/>
<feature type="non-terminal residue" evidence="1">
    <location>
        <position position="255"/>
    </location>
</feature>
<evidence type="ECO:0000313" key="2">
    <source>
        <dbReference type="Proteomes" id="UP000700334"/>
    </source>
</evidence>
<comment type="caution">
    <text evidence="1">The sequence shown here is derived from an EMBL/GenBank/DDBJ whole genome shotgun (WGS) entry which is preliminary data.</text>
</comment>
<dbReference type="AlphaFoldDB" id="A0A8J6DNT4"/>
<sequence>AVIAWRQCRQQYWPQAGDGGGWGRGIWEAHAIRDIVFVGQSQTSPYMSPSKYSEICSLLQEENSVAHRDVACPGKPLSSIYRKKCPRNEVEEQNFKDARRGSLAPIPDQQFEAAEPPKTVTWSSDYSKSPRKHCKSFSRVNRPLRKHNRSTILRFPPSSKRTTAELQSEEKEIANGLIESGKEKRMAVNLINSKDRAVATTKLFSAASRKTDSSDAIEERNRRGRPLSLCACGTLQTKQHIRSQLCLMTCKDMQV</sequence>
<keyword evidence="1" id="KW-0489">Methyltransferase</keyword>
<protein>
    <submittedName>
        <fullName evidence="1">N-lysine methyltransferase KMT5A</fullName>
    </submittedName>
</protein>
<gene>
    <name evidence="1" type="ORF">J0S82_016481</name>
</gene>
<dbReference type="GO" id="GO:0032259">
    <property type="term" value="P:methylation"/>
    <property type="evidence" value="ECO:0007669"/>
    <property type="project" value="UniProtKB-KW"/>
</dbReference>
<dbReference type="GO" id="GO:0008168">
    <property type="term" value="F:methyltransferase activity"/>
    <property type="evidence" value="ECO:0007669"/>
    <property type="project" value="UniProtKB-KW"/>
</dbReference>
<keyword evidence="1" id="KW-0808">Transferase</keyword>
<proteinExistence type="predicted"/>
<accession>A0A8J6DNT4</accession>
<keyword evidence="2" id="KW-1185">Reference proteome</keyword>
<dbReference type="Proteomes" id="UP000700334">
    <property type="component" value="Unassembled WGS sequence"/>
</dbReference>